<dbReference type="PANTHER" id="PTHR30055:SF234">
    <property type="entry name" value="HTH-TYPE TRANSCRIPTIONAL REGULATOR BETI"/>
    <property type="match status" value="1"/>
</dbReference>
<evidence type="ECO:0000256" key="3">
    <source>
        <dbReference type="ARBA" id="ARBA00023163"/>
    </source>
</evidence>
<dbReference type="InterPro" id="IPR036271">
    <property type="entry name" value="Tet_transcr_reg_TetR-rel_C_sf"/>
</dbReference>
<evidence type="ECO:0000313" key="8">
    <source>
        <dbReference type="Proteomes" id="UP001595765"/>
    </source>
</evidence>
<dbReference type="Gene3D" id="1.10.357.10">
    <property type="entry name" value="Tetracycline Repressor, domain 2"/>
    <property type="match status" value="1"/>
</dbReference>
<keyword evidence="1" id="KW-0805">Transcription regulation</keyword>
<evidence type="ECO:0000313" key="7">
    <source>
        <dbReference type="EMBL" id="MFC4032367.1"/>
    </source>
</evidence>
<keyword evidence="8" id="KW-1185">Reference proteome</keyword>
<evidence type="ECO:0000256" key="4">
    <source>
        <dbReference type="PROSITE-ProRule" id="PRU00335"/>
    </source>
</evidence>
<feature type="DNA-binding region" description="H-T-H motif" evidence="4">
    <location>
        <begin position="55"/>
        <end position="74"/>
    </location>
</feature>
<proteinExistence type="predicted"/>
<feature type="region of interest" description="Disordered" evidence="5">
    <location>
        <begin position="1"/>
        <end position="30"/>
    </location>
</feature>
<dbReference type="PROSITE" id="PS50977">
    <property type="entry name" value="HTH_TETR_2"/>
    <property type="match status" value="1"/>
</dbReference>
<gene>
    <name evidence="7" type="ORF">ACFO3J_12850</name>
</gene>
<dbReference type="RefSeq" id="WP_386429272.1">
    <property type="nucleotide sequence ID" value="NZ_JBHSBB010000010.1"/>
</dbReference>
<dbReference type="PANTHER" id="PTHR30055">
    <property type="entry name" value="HTH-TYPE TRANSCRIPTIONAL REGULATOR RUTR"/>
    <property type="match status" value="1"/>
</dbReference>
<dbReference type="InterPro" id="IPR050109">
    <property type="entry name" value="HTH-type_TetR-like_transc_reg"/>
</dbReference>
<evidence type="ECO:0000259" key="6">
    <source>
        <dbReference type="PROSITE" id="PS50977"/>
    </source>
</evidence>
<keyword evidence="2 4" id="KW-0238">DNA-binding</keyword>
<protein>
    <submittedName>
        <fullName evidence="7">TetR/AcrR family transcriptional regulator</fullName>
    </submittedName>
</protein>
<feature type="domain" description="HTH tetR-type" evidence="6">
    <location>
        <begin position="32"/>
        <end position="92"/>
    </location>
</feature>
<feature type="compositionally biased region" description="Basic and acidic residues" evidence="5">
    <location>
        <begin position="7"/>
        <end position="30"/>
    </location>
</feature>
<dbReference type="InterPro" id="IPR009057">
    <property type="entry name" value="Homeodomain-like_sf"/>
</dbReference>
<dbReference type="EMBL" id="JBHSBB010000010">
    <property type="protein sequence ID" value="MFC4032367.1"/>
    <property type="molecule type" value="Genomic_DNA"/>
</dbReference>
<evidence type="ECO:0000256" key="1">
    <source>
        <dbReference type="ARBA" id="ARBA00023015"/>
    </source>
</evidence>
<sequence length="228" mass="24547">MPPDTQPDARPDAAPDTPRRPYDARRRQDAARRNRAAVLAACRELLLRDGYQATTIRAVAESAGVSPETVYKAFGGKPGLVKALWDITLAGDDEPLTMAERPVLREIWSTPDPRTKLRKYAAFVRGVNERLAALFALLTQAGPDVGQVLAISEGERLTGLTAFVAHLADAGALPAGTDLAYAADACWALTGPHLFTQLTSGRGWSADTYQDWLADMLAGTLLGAHRKV</sequence>
<organism evidence="7 8">
    <name type="scientific">Streptomyces polygonati</name>
    <dbReference type="NCBI Taxonomy" id="1617087"/>
    <lineage>
        <taxon>Bacteria</taxon>
        <taxon>Bacillati</taxon>
        <taxon>Actinomycetota</taxon>
        <taxon>Actinomycetes</taxon>
        <taxon>Kitasatosporales</taxon>
        <taxon>Streptomycetaceae</taxon>
        <taxon>Streptomyces</taxon>
    </lineage>
</organism>
<comment type="caution">
    <text evidence="7">The sequence shown here is derived from an EMBL/GenBank/DDBJ whole genome shotgun (WGS) entry which is preliminary data.</text>
</comment>
<keyword evidence="3" id="KW-0804">Transcription</keyword>
<accession>A0ABV8HMU0</accession>
<evidence type="ECO:0000256" key="2">
    <source>
        <dbReference type="ARBA" id="ARBA00023125"/>
    </source>
</evidence>
<reference evidence="8" key="1">
    <citation type="journal article" date="2019" name="Int. J. Syst. Evol. Microbiol.">
        <title>The Global Catalogue of Microorganisms (GCM) 10K type strain sequencing project: providing services to taxonomists for standard genome sequencing and annotation.</title>
        <authorList>
            <consortium name="The Broad Institute Genomics Platform"/>
            <consortium name="The Broad Institute Genome Sequencing Center for Infectious Disease"/>
            <person name="Wu L."/>
            <person name="Ma J."/>
        </authorList>
    </citation>
    <scope>NUCLEOTIDE SEQUENCE [LARGE SCALE GENOMIC DNA]</scope>
    <source>
        <strain evidence="8">CGMCC 4.7237</strain>
    </source>
</reference>
<dbReference type="SUPFAM" id="SSF48498">
    <property type="entry name" value="Tetracyclin repressor-like, C-terminal domain"/>
    <property type="match status" value="1"/>
</dbReference>
<dbReference type="Proteomes" id="UP001595765">
    <property type="component" value="Unassembled WGS sequence"/>
</dbReference>
<evidence type="ECO:0000256" key="5">
    <source>
        <dbReference type="SAM" id="MobiDB-lite"/>
    </source>
</evidence>
<name>A0ABV8HMU0_9ACTN</name>
<dbReference type="SUPFAM" id="SSF46689">
    <property type="entry name" value="Homeodomain-like"/>
    <property type="match status" value="1"/>
</dbReference>
<dbReference type="Pfam" id="PF00440">
    <property type="entry name" value="TetR_N"/>
    <property type="match status" value="1"/>
</dbReference>
<dbReference type="InterPro" id="IPR001647">
    <property type="entry name" value="HTH_TetR"/>
</dbReference>
<dbReference type="PRINTS" id="PR00455">
    <property type="entry name" value="HTHTETR"/>
</dbReference>